<dbReference type="InterPro" id="IPR056823">
    <property type="entry name" value="TEN-like_YD-shell"/>
</dbReference>
<keyword evidence="2" id="KW-0732">Signal</keyword>
<comment type="caution">
    <text evidence="4">The sequence shown here is derived from an EMBL/GenBank/DDBJ whole genome shotgun (WGS) entry which is preliminary data.</text>
</comment>
<evidence type="ECO:0000256" key="1">
    <source>
        <dbReference type="ARBA" id="ARBA00022737"/>
    </source>
</evidence>
<dbReference type="InterPro" id="IPR022385">
    <property type="entry name" value="Rhs_assc_core"/>
</dbReference>
<evidence type="ECO:0000313" key="5">
    <source>
        <dbReference type="Proteomes" id="UP001500657"/>
    </source>
</evidence>
<dbReference type="Gene3D" id="2.180.10.10">
    <property type="entry name" value="RHS repeat-associated core"/>
    <property type="match status" value="1"/>
</dbReference>
<keyword evidence="1" id="KW-0677">Repeat</keyword>
<accession>A0ABN0UXI1</accession>
<sequence>MNHRTRLLTTLVLWLLVIVAQAGTVTYVYTDPQGTPLAEADANGNITAQFDYTPYGKPVPSMGAAPNGPGYTGHVNDPDTGFVYMQARYYAPDVARFASVDPVGPVPGNIFSFNRYTYASGNPINRSDPTGMYACDTKRNANECEIVRKTLKEIGKAARSYASRSPQTKALNAILKKYGTENDGNNISIVFGVIDSAGSTAQTAATGKDSVEVKFDFSSMKRYFGDFNDGKVEYAATFTHEGQHVVDTLARRRDPSPGPERFQTEYNAYISQSYINQAYGTLSPYRVWDPSWPTFARDGFRKWNAEENANCDAYGCP</sequence>
<feature type="domain" description="Teneurin-like YD-shell" evidence="3">
    <location>
        <begin position="2"/>
        <end position="123"/>
    </location>
</feature>
<protein>
    <recommendedName>
        <fullName evidence="3">Teneurin-like YD-shell domain-containing protein</fullName>
    </recommendedName>
</protein>
<proteinExistence type="predicted"/>
<name>A0ABN0UXI1_9GAMM</name>
<keyword evidence="5" id="KW-1185">Reference proteome</keyword>
<evidence type="ECO:0000313" key="4">
    <source>
        <dbReference type="EMBL" id="GAA0264645.1"/>
    </source>
</evidence>
<evidence type="ECO:0000259" key="3">
    <source>
        <dbReference type="Pfam" id="PF25023"/>
    </source>
</evidence>
<dbReference type="Pfam" id="PF25023">
    <property type="entry name" value="TEN_YD-shell"/>
    <property type="match status" value="1"/>
</dbReference>
<gene>
    <name evidence="4" type="ORF">GCM10009126_32970</name>
</gene>
<evidence type="ECO:0000256" key="2">
    <source>
        <dbReference type="SAM" id="SignalP"/>
    </source>
</evidence>
<dbReference type="PANTHER" id="PTHR32305">
    <property type="match status" value="1"/>
</dbReference>
<dbReference type="Proteomes" id="UP001500657">
    <property type="component" value="Unassembled WGS sequence"/>
</dbReference>
<feature type="chain" id="PRO_5046220100" description="Teneurin-like YD-shell domain-containing protein" evidence="2">
    <location>
        <begin position="23"/>
        <end position="317"/>
    </location>
</feature>
<dbReference type="EMBL" id="BAAAFO010000007">
    <property type="protein sequence ID" value="GAA0264645.1"/>
    <property type="molecule type" value="Genomic_DNA"/>
</dbReference>
<dbReference type="NCBIfam" id="TIGR03696">
    <property type="entry name" value="Rhs_assc_core"/>
    <property type="match status" value="1"/>
</dbReference>
<dbReference type="PANTHER" id="PTHR32305:SF15">
    <property type="entry name" value="PROTEIN RHSA-RELATED"/>
    <property type="match status" value="1"/>
</dbReference>
<organism evidence="4 5">
    <name type="scientific">Rhodanobacter caeni</name>
    <dbReference type="NCBI Taxonomy" id="657654"/>
    <lineage>
        <taxon>Bacteria</taxon>
        <taxon>Pseudomonadati</taxon>
        <taxon>Pseudomonadota</taxon>
        <taxon>Gammaproteobacteria</taxon>
        <taxon>Lysobacterales</taxon>
        <taxon>Rhodanobacteraceae</taxon>
        <taxon>Rhodanobacter</taxon>
    </lineage>
</organism>
<reference evidence="4 5" key="1">
    <citation type="journal article" date="2019" name="Int. J. Syst. Evol. Microbiol.">
        <title>The Global Catalogue of Microorganisms (GCM) 10K type strain sequencing project: providing services to taxonomists for standard genome sequencing and annotation.</title>
        <authorList>
            <consortium name="The Broad Institute Genomics Platform"/>
            <consortium name="The Broad Institute Genome Sequencing Center for Infectious Disease"/>
            <person name="Wu L."/>
            <person name="Ma J."/>
        </authorList>
    </citation>
    <scope>NUCLEOTIDE SEQUENCE [LARGE SCALE GENOMIC DNA]</scope>
    <source>
        <strain evidence="4 5">JCM 16242</strain>
    </source>
</reference>
<dbReference type="RefSeq" id="WP_343883949.1">
    <property type="nucleotide sequence ID" value="NZ_BAAAFO010000007.1"/>
</dbReference>
<dbReference type="InterPro" id="IPR050708">
    <property type="entry name" value="T6SS_VgrG/RHS"/>
</dbReference>
<feature type="signal peptide" evidence="2">
    <location>
        <begin position="1"/>
        <end position="22"/>
    </location>
</feature>